<dbReference type="AlphaFoldDB" id="A0A1C3WCM5"/>
<feature type="transmembrane region" description="Helical" evidence="5">
    <location>
        <begin position="95"/>
        <end position="120"/>
    </location>
</feature>
<dbReference type="GO" id="GO:0016020">
    <property type="term" value="C:membrane"/>
    <property type="evidence" value="ECO:0007669"/>
    <property type="project" value="UniProtKB-SubCell"/>
</dbReference>
<sequence>MSSIEGLAAGLFWPLATIGLYYLSKALYRRRPSLWLSPLVAVPAVLIAIALVLHANYQDYMHDSRWLLALLGPATVAFAVPIYEQRGLIKRYWPVLLFGVTVGSTTAMVSAWGLASLLGLDESLRLSLMPRSISTPFAMVVSNDIGGVPNLTAVFVVITGLLGAVVGQMLLRWLPLRSGMARGALYGMGAHGIGVAKAHEIGREEGSIAGLVMVLVGLTNVLAAPLIAWLMHSA</sequence>
<feature type="transmembrane region" description="Helical" evidence="5">
    <location>
        <begin position="6"/>
        <end position="23"/>
    </location>
</feature>
<feature type="transmembrane region" description="Helical" evidence="5">
    <location>
        <begin position="35"/>
        <end position="54"/>
    </location>
</feature>
<evidence type="ECO:0000256" key="2">
    <source>
        <dbReference type="ARBA" id="ARBA00022692"/>
    </source>
</evidence>
<keyword evidence="2 5" id="KW-0812">Transmembrane</keyword>
<dbReference type="InterPro" id="IPR007300">
    <property type="entry name" value="CidB/LrgB"/>
</dbReference>
<dbReference type="Pfam" id="PF04172">
    <property type="entry name" value="LrgB"/>
    <property type="match status" value="1"/>
</dbReference>
<protein>
    <submittedName>
        <fullName evidence="6">TIGR00659 family protein</fullName>
    </submittedName>
</protein>
<name>A0A1C3WCM5_9HYPH</name>
<keyword evidence="7" id="KW-1185">Reference proteome</keyword>
<feature type="transmembrane region" description="Helical" evidence="5">
    <location>
        <begin position="151"/>
        <end position="171"/>
    </location>
</feature>
<evidence type="ECO:0000256" key="1">
    <source>
        <dbReference type="ARBA" id="ARBA00004141"/>
    </source>
</evidence>
<dbReference type="PANTHER" id="PTHR30249">
    <property type="entry name" value="PUTATIVE SEROTONIN TRANSPORTER"/>
    <property type="match status" value="1"/>
</dbReference>
<dbReference type="STRING" id="410764.GA0061103_5191"/>
<comment type="subcellular location">
    <subcellularLocation>
        <location evidence="1">Membrane</location>
        <topology evidence="1">Multi-pass membrane protein</topology>
    </subcellularLocation>
</comment>
<organism evidence="6 7">
    <name type="scientific">Rhizobium multihospitium</name>
    <dbReference type="NCBI Taxonomy" id="410764"/>
    <lineage>
        <taxon>Bacteria</taxon>
        <taxon>Pseudomonadati</taxon>
        <taxon>Pseudomonadota</taxon>
        <taxon>Alphaproteobacteria</taxon>
        <taxon>Hyphomicrobiales</taxon>
        <taxon>Rhizobiaceae</taxon>
        <taxon>Rhizobium/Agrobacterium group</taxon>
        <taxon>Rhizobium</taxon>
    </lineage>
</organism>
<evidence type="ECO:0000313" key="7">
    <source>
        <dbReference type="Proteomes" id="UP000199101"/>
    </source>
</evidence>
<keyword evidence="3 5" id="KW-1133">Transmembrane helix</keyword>
<proteinExistence type="predicted"/>
<accession>A0A1C3WCM5</accession>
<feature type="transmembrane region" description="Helical" evidence="5">
    <location>
        <begin position="208"/>
        <end position="231"/>
    </location>
</feature>
<evidence type="ECO:0000256" key="4">
    <source>
        <dbReference type="ARBA" id="ARBA00023136"/>
    </source>
</evidence>
<dbReference type="PANTHER" id="PTHR30249:SF16">
    <property type="entry name" value="INNER MEMBRANE PROTEIN"/>
    <property type="match status" value="1"/>
</dbReference>
<feature type="transmembrane region" description="Helical" evidence="5">
    <location>
        <begin position="66"/>
        <end position="83"/>
    </location>
</feature>
<dbReference type="RefSeq" id="WP_092714491.1">
    <property type="nucleotide sequence ID" value="NZ_FMAG01000005.1"/>
</dbReference>
<evidence type="ECO:0000313" key="6">
    <source>
        <dbReference type="EMBL" id="SCB37809.1"/>
    </source>
</evidence>
<evidence type="ECO:0000256" key="5">
    <source>
        <dbReference type="SAM" id="Phobius"/>
    </source>
</evidence>
<dbReference type="EMBL" id="FMAG01000005">
    <property type="protein sequence ID" value="SCB37809.1"/>
    <property type="molecule type" value="Genomic_DNA"/>
</dbReference>
<dbReference type="OrthoDB" id="9811701at2"/>
<gene>
    <name evidence="6" type="ORF">GA0061103_5191</name>
</gene>
<evidence type="ECO:0000256" key="3">
    <source>
        <dbReference type="ARBA" id="ARBA00022989"/>
    </source>
</evidence>
<keyword evidence="4 5" id="KW-0472">Membrane</keyword>
<reference evidence="7" key="1">
    <citation type="submission" date="2016-08" db="EMBL/GenBank/DDBJ databases">
        <authorList>
            <person name="Varghese N."/>
            <person name="Submissions Spin"/>
        </authorList>
    </citation>
    <scope>NUCLEOTIDE SEQUENCE [LARGE SCALE GENOMIC DNA]</scope>
    <source>
        <strain evidence="7">HAMBI 2975</strain>
    </source>
</reference>
<dbReference type="Proteomes" id="UP000199101">
    <property type="component" value="Unassembled WGS sequence"/>
</dbReference>